<evidence type="ECO:0000313" key="2">
    <source>
        <dbReference type="Proteomes" id="UP000238034"/>
    </source>
</evidence>
<dbReference type="RefSeq" id="WP_106293311.1">
    <property type="nucleotide sequence ID" value="NZ_PVTH01000006.1"/>
</dbReference>
<dbReference type="EMBL" id="PVTH01000006">
    <property type="protein sequence ID" value="PRY52267.1"/>
    <property type="molecule type" value="Genomic_DNA"/>
</dbReference>
<evidence type="ECO:0000313" key="1">
    <source>
        <dbReference type="EMBL" id="PRY52267.1"/>
    </source>
</evidence>
<sequence>MKEILELQLKTKEDQLALIEKRIRIAQGIENKNMGASWEEMQEFLGHSYEHIEDLGDREEQLIDPALFAEMSNSLVVTAKRINKDIEKIKSSLAKLKKG</sequence>
<dbReference type="AlphaFoldDB" id="A0A2T0U2X1"/>
<organism evidence="1 2">
    <name type="scientific">Arcticibacter pallidicorallinus</name>
    <dbReference type="NCBI Taxonomy" id="1259464"/>
    <lineage>
        <taxon>Bacteria</taxon>
        <taxon>Pseudomonadati</taxon>
        <taxon>Bacteroidota</taxon>
        <taxon>Sphingobacteriia</taxon>
        <taxon>Sphingobacteriales</taxon>
        <taxon>Sphingobacteriaceae</taxon>
        <taxon>Arcticibacter</taxon>
    </lineage>
</organism>
<reference evidence="1 2" key="1">
    <citation type="submission" date="2018-03" db="EMBL/GenBank/DDBJ databases">
        <title>Genomic Encyclopedia of Type Strains, Phase III (KMG-III): the genomes of soil and plant-associated and newly described type strains.</title>
        <authorList>
            <person name="Whitman W."/>
        </authorList>
    </citation>
    <scope>NUCLEOTIDE SEQUENCE [LARGE SCALE GENOMIC DNA]</scope>
    <source>
        <strain evidence="1 2">CGMCC 1.9313</strain>
    </source>
</reference>
<gene>
    <name evidence="1" type="ORF">B0I27_10625</name>
</gene>
<accession>A0A2T0U2X1</accession>
<keyword evidence="2" id="KW-1185">Reference proteome</keyword>
<proteinExistence type="predicted"/>
<dbReference type="Proteomes" id="UP000238034">
    <property type="component" value="Unassembled WGS sequence"/>
</dbReference>
<protein>
    <submittedName>
        <fullName evidence="1">Uncharacterized protein</fullName>
    </submittedName>
</protein>
<comment type="caution">
    <text evidence="1">The sequence shown here is derived from an EMBL/GenBank/DDBJ whole genome shotgun (WGS) entry which is preliminary data.</text>
</comment>
<name>A0A2T0U2X1_9SPHI</name>